<dbReference type="InterPro" id="IPR026444">
    <property type="entry name" value="Secre_tail"/>
</dbReference>
<evidence type="ECO:0000313" key="3">
    <source>
        <dbReference type="EMBL" id="SDD05494.1"/>
    </source>
</evidence>
<comment type="similarity">
    <text evidence="1">Belongs to the glycosyl hydrolase 13 family.</text>
</comment>
<dbReference type="SUPFAM" id="SSF81296">
    <property type="entry name" value="E set domains"/>
    <property type="match status" value="1"/>
</dbReference>
<dbReference type="STRING" id="686796.SAMN04488104_101351"/>
<sequence length="938" mass="107370">MLNLTLMKNILFLSKIIFGLFLSFPLLAQVSTEPTIPNASESIKITYDASLGTTGLEDCNCDVYIHIGAVTEGPNSTTWSIVPFDWGQDIPEAKMSKVAGEDNLYTFELIPNEFFDNPSGQTIYRLGMVFRNVDGSREGKTSANADFFVDLAQGFAVQFTEPRGTRLSLEVGEMFRVKAEASREAMIKFELQGEPVKSASGVKELFYDFEAKEAGTYTLTAIAESGDETDSQSLQIVVFGASEVAELPNEARLGINYLSDTEVLLALLAPNKKLAHVIGDFNDWQILPEYQMKRTPDGEIFWLRIDGLTPKQEYIFQYLVDASIRIGDPYADKTSDPFHDQEIIQDGRYPGLKAFPSGKTEFQATYLQTAQDPFEWKNIDYHKPAPEELVVYELLVRDFDEKRTYQAVIDRLDYLQELGVNAIELMPVGEFEGNLSWGYNPSFFFAPDKYYGTKNDLKRLIDEAHGRGIVVILDMVLNHAFGQNPMVRLYNDGDYGAPTEDNPWFNRVAKHPFNVGYDFNHESDYTRDFVDSVNNYWLTEYKIDGFRFDLSKGFTQVNSGDNVNFWSQYDPSRVQIWKHIYDRIKTNHPEAYVILEHLSANDEEKELADYGMMFWGNMNSDFREMAKGENRDFNWAYHGSRGWQNPNLVAYQESHDEERVMWESLNFGRTSPVNIRQLENAVNRNQLLTAFYFGIPGPKMIWQFGEFGYDEELNNDRLGIKPTRWEYLQNPQRNRLFRLYQEMIKLKKSHQVFTNPEKVTLNLSAAIKSIVLEHSDLDIVLFGNFGLGNAGNVPVSFPSTGIWYNYFTGEELTLTNTTVDFNLRPSEFYLFTSELLPTPDSGILQEDFVTSIPIEPFDDSSFSVYPNPSTGKLYVQLPEGMKETNFRIIDLTGKEIRGGQSRPGNQILEFDLGDIKAGLYIFEAFDNRRVLHQRFIKN</sequence>
<evidence type="ECO:0000313" key="4">
    <source>
        <dbReference type="Proteomes" id="UP000199060"/>
    </source>
</evidence>
<name>A0A1G6RMB6_9BACT</name>
<dbReference type="Proteomes" id="UP000199060">
    <property type="component" value="Unassembled WGS sequence"/>
</dbReference>
<proteinExistence type="inferred from homology"/>
<evidence type="ECO:0000259" key="2">
    <source>
        <dbReference type="SMART" id="SM00642"/>
    </source>
</evidence>
<dbReference type="AlphaFoldDB" id="A0A1G6RMB6"/>
<reference evidence="4" key="1">
    <citation type="submission" date="2016-10" db="EMBL/GenBank/DDBJ databases">
        <authorList>
            <person name="Varghese N."/>
            <person name="Submissions S."/>
        </authorList>
    </citation>
    <scope>NUCLEOTIDE SEQUENCE [LARGE SCALE GENOMIC DNA]</scope>
    <source>
        <strain evidence="4">DSM 23095</strain>
    </source>
</reference>
<dbReference type="PANTHER" id="PTHR43002">
    <property type="entry name" value="GLYCOGEN DEBRANCHING ENZYME"/>
    <property type="match status" value="1"/>
</dbReference>
<feature type="domain" description="Glycosyl hydrolase family 13 catalytic" evidence="2">
    <location>
        <begin position="393"/>
        <end position="747"/>
    </location>
</feature>
<dbReference type="InterPro" id="IPR014756">
    <property type="entry name" value="Ig_E-set"/>
</dbReference>
<organism evidence="3 4">
    <name type="scientific">Algoriphagus faecimaris</name>
    <dbReference type="NCBI Taxonomy" id="686796"/>
    <lineage>
        <taxon>Bacteria</taxon>
        <taxon>Pseudomonadati</taxon>
        <taxon>Bacteroidota</taxon>
        <taxon>Cytophagia</taxon>
        <taxon>Cytophagales</taxon>
        <taxon>Cyclobacteriaceae</taxon>
        <taxon>Algoriphagus</taxon>
    </lineage>
</organism>
<dbReference type="Gene3D" id="2.60.40.10">
    <property type="entry name" value="Immunoglobulins"/>
    <property type="match status" value="1"/>
</dbReference>
<dbReference type="SMART" id="SM00642">
    <property type="entry name" value="Aamy"/>
    <property type="match status" value="1"/>
</dbReference>
<dbReference type="InterPro" id="IPR006047">
    <property type="entry name" value="GH13_cat_dom"/>
</dbReference>
<accession>A0A1G6RMB6</accession>
<gene>
    <name evidence="3" type="ORF">SAMN04488104_101351</name>
</gene>
<dbReference type="Pfam" id="PF18962">
    <property type="entry name" value="Por_Secre_tail"/>
    <property type="match status" value="1"/>
</dbReference>
<dbReference type="NCBIfam" id="TIGR04183">
    <property type="entry name" value="Por_Secre_tail"/>
    <property type="match status" value="1"/>
</dbReference>
<protein>
    <submittedName>
        <fullName evidence="3">Por secretion system C-terminal sorting domain-containing protein</fullName>
    </submittedName>
</protein>
<evidence type="ECO:0000256" key="1">
    <source>
        <dbReference type="ARBA" id="ARBA00008061"/>
    </source>
</evidence>
<dbReference type="GO" id="GO:0005975">
    <property type="term" value="P:carbohydrate metabolic process"/>
    <property type="evidence" value="ECO:0007669"/>
    <property type="project" value="InterPro"/>
</dbReference>
<dbReference type="RefSeq" id="WP_244887415.1">
    <property type="nucleotide sequence ID" value="NZ_FNAC01000013.1"/>
</dbReference>
<dbReference type="InterPro" id="IPR013783">
    <property type="entry name" value="Ig-like_fold"/>
</dbReference>
<keyword evidence="4" id="KW-1185">Reference proteome</keyword>
<dbReference type="CDD" id="cd11350">
    <property type="entry name" value="AmyAc_4"/>
    <property type="match status" value="1"/>
</dbReference>
<dbReference type="EMBL" id="FNAC01000013">
    <property type="protein sequence ID" value="SDD05494.1"/>
    <property type="molecule type" value="Genomic_DNA"/>
</dbReference>
<dbReference type="SUPFAM" id="SSF51445">
    <property type="entry name" value="(Trans)glycosidases"/>
    <property type="match status" value="1"/>
</dbReference>
<dbReference type="Pfam" id="PF00128">
    <property type="entry name" value="Alpha-amylase"/>
    <property type="match status" value="2"/>
</dbReference>
<dbReference type="Gene3D" id="3.20.20.80">
    <property type="entry name" value="Glycosidases"/>
    <property type="match status" value="1"/>
</dbReference>
<dbReference type="InterPro" id="IPR017853">
    <property type="entry name" value="GH"/>
</dbReference>